<protein>
    <submittedName>
        <fullName evidence="2">DUF2808 domain-containing protein</fullName>
    </submittedName>
</protein>
<comment type="caution">
    <text evidence="2">The sequence shown here is derived from an EMBL/GenBank/DDBJ whole genome shotgun (WGS) entry which is preliminary data.</text>
</comment>
<evidence type="ECO:0000313" key="2">
    <source>
        <dbReference type="EMBL" id="MBD2605775.1"/>
    </source>
</evidence>
<sequence>MKKLLYAATLTLAIASSFSAAWAKNPNDAKISHLGNSAAIPNYSNTSDATHKFDVHVQGKALSGLSINLPEGISIDNGIEVKEKSGKKIPATVSINNRKAAIAFSEPVAPGRTISVSMNGINTPFYASGDAPTWLYQVSAQKVDFKEEIPLGLPQVQIYPD</sequence>
<keyword evidence="1" id="KW-0732">Signal</keyword>
<name>A0ABR8GQQ0_9CYAN</name>
<dbReference type="InterPro" id="IPR021256">
    <property type="entry name" value="DUF2808"/>
</dbReference>
<reference evidence="2 3" key="1">
    <citation type="journal article" date="2020" name="ISME J.">
        <title>Comparative genomics reveals insights into cyanobacterial evolution and habitat adaptation.</title>
        <authorList>
            <person name="Chen M.Y."/>
            <person name="Teng W.K."/>
            <person name="Zhao L."/>
            <person name="Hu C.X."/>
            <person name="Zhou Y.K."/>
            <person name="Han B.P."/>
            <person name="Song L.R."/>
            <person name="Shu W.S."/>
        </authorList>
    </citation>
    <scope>NUCLEOTIDE SEQUENCE [LARGE SCALE GENOMIC DNA]</scope>
    <source>
        <strain evidence="2 3">FACHB-248</strain>
    </source>
</reference>
<dbReference type="EMBL" id="JACJTA010000028">
    <property type="protein sequence ID" value="MBD2605775.1"/>
    <property type="molecule type" value="Genomic_DNA"/>
</dbReference>
<dbReference type="Proteomes" id="UP000660380">
    <property type="component" value="Unassembled WGS sequence"/>
</dbReference>
<organism evidence="2 3">
    <name type="scientific">Scytonema hofmannii FACHB-248</name>
    <dbReference type="NCBI Taxonomy" id="1842502"/>
    <lineage>
        <taxon>Bacteria</taxon>
        <taxon>Bacillati</taxon>
        <taxon>Cyanobacteriota</taxon>
        <taxon>Cyanophyceae</taxon>
        <taxon>Nostocales</taxon>
        <taxon>Scytonemataceae</taxon>
        <taxon>Scytonema</taxon>
    </lineage>
</organism>
<accession>A0ABR8GQQ0</accession>
<evidence type="ECO:0000313" key="3">
    <source>
        <dbReference type="Proteomes" id="UP000660380"/>
    </source>
</evidence>
<feature type="chain" id="PRO_5046814959" evidence="1">
    <location>
        <begin position="24"/>
        <end position="161"/>
    </location>
</feature>
<gene>
    <name evidence="2" type="ORF">H6G81_14920</name>
</gene>
<dbReference type="Pfam" id="PF10989">
    <property type="entry name" value="DUF2808"/>
    <property type="match status" value="1"/>
</dbReference>
<evidence type="ECO:0000256" key="1">
    <source>
        <dbReference type="SAM" id="SignalP"/>
    </source>
</evidence>
<dbReference type="RefSeq" id="WP_029631020.1">
    <property type="nucleotide sequence ID" value="NZ_JACJTA010000028.1"/>
</dbReference>
<proteinExistence type="predicted"/>
<keyword evidence="3" id="KW-1185">Reference proteome</keyword>
<feature type="signal peptide" evidence="1">
    <location>
        <begin position="1"/>
        <end position="23"/>
    </location>
</feature>